<comment type="caution">
    <text evidence="1">The sequence shown here is derived from an EMBL/GenBank/DDBJ whole genome shotgun (WGS) entry which is preliminary data.</text>
</comment>
<keyword evidence="2" id="KW-1185">Reference proteome</keyword>
<accession>A0A918PTP5</accession>
<dbReference type="AlphaFoldDB" id="A0A918PTP5"/>
<evidence type="ECO:0000313" key="1">
    <source>
        <dbReference type="EMBL" id="GGZ20199.1"/>
    </source>
</evidence>
<evidence type="ECO:0000313" key="2">
    <source>
        <dbReference type="Proteomes" id="UP000619457"/>
    </source>
</evidence>
<sequence>MSTLNNLRKRLRRGRVYRRADLERWSNSVDRHLGQLVDDGTLQKLSHGLYHYPKESVYGLTPPDEASLVRCFLKDDDFLITSPNAYNSLGLGTTQLYNKRVVYNHKRHGEYELGGRKFFFHMKPKFPKKLSPEFLLVDLVNNLETLAEDKEMVLSKAKEKAGKLDLAKLRRIVSAYGGAKAKNVFSSVLEGQHA</sequence>
<gene>
    <name evidence="1" type="ORF">GCM10007049_10940</name>
</gene>
<proteinExistence type="predicted"/>
<dbReference type="EMBL" id="BMWX01000002">
    <property type="protein sequence ID" value="GGZ20199.1"/>
    <property type="molecule type" value="Genomic_DNA"/>
</dbReference>
<reference evidence="1" key="2">
    <citation type="submission" date="2020-09" db="EMBL/GenBank/DDBJ databases">
        <authorList>
            <person name="Sun Q."/>
            <person name="Kim S."/>
        </authorList>
    </citation>
    <scope>NUCLEOTIDE SEQUENCE</scope>
    <source>
        <strain evidence="1">KCTC 12368</strain>
    </source>
</reference>
<dbReference type="RefSeq" id="WP_026235577.1">
    <property type="nucleotide sequence ID" value="NZ_BMWX01000002.1"/>
</dbReference>
<dbReference type="Proteomes" id="UP000619457">
    <property type="component" value="Unassembled WGS sequence"/>
</dbReference>
<protein>
    <recommendedName>
        <fullName evidence="3">Transcriptional regulator, AbiEi antitoxin, Type IV TA system</fullName>
    </recommendedName>
</protein>
<name>A0A918PTP5_9BACT</name>
<reference evidence="1" key="1">
    <citation type="journal article" date="2014" name="Int. J. Syst. Evol. Microbiol.">
        <title>Complete genome sequence of Corynebacterium casei LMG S-19264T (=DSM 44701T), isolated from a smear-ripened cheese.</title>
        <authorList>
            <consortium name="US DOE Joint Genome Institute (JGI-PGF)"/>
            <person name="Walter F."/>
            <person name="Albersmeier A."/>
            <person name="Kalinowski J."/>
            <person name="Ruckert C."/>
        </authorList>
    </citation>
    <scope>NUCLEOTIDE SEQUENCE</scope>
    <source>
        <strain evidence="1">KCTC 12368</strain>
    </source>
</reference>
<evidence type="ECO:0008006" key="3">
    <source>
        <dbReference type="Google" id="ProtNLM"/>
    </source>
</evidence>
<organism evidence="1 2">
    <name type="scientific">Echinicola pacifica</name>
    <dbReference type="NCBI Taxonomy" id="346377"/>
    <lineage>
        <taxon>Bacteria</taxon>
        <taxon>Pseudomonadati</taxon>
        <taxon>Bacteroidota</taxon>
        <taxon>Cytophagia</taxon>
        <taxon>Cytophagales</taxon>
        <taxon>Cyclobacteriaceae</taxon>
        <taxon>Echinicola</taxon>
    </lineage>
</organism>